<evidence type="ECO:0000313" key="3">
    <source>
        <dbReference type="EMBL" id="KAK7488338.1"/>
    </source>
</evidence>
<dbReference type="InterPro" id="IPR048478">
    <property type="entry name" value="LSM12_LSM"/>
</dbReference>
<dbReference type="AlphaFoldDB" id="A0ABD0KN67"/>
<organism evidence="3 4">
    <name type="scientific">Batillaria attramentaria</name>
    <dbReference type="NCBI Taxonomy" id="370345"/>
    <lineage>
        <taxon>Eukaryota</taxon>
        <taxon>Metazoa</taxon>
        <taxon>Spiralia</taxon>
        <taxon>Lophotrochozoa</taxon>
        <taxon>Mollusca</taxon>
        <taxon>Gastropoda</taxon>
        <taxon>Caenogastropoda</taxon>
        <taxon>Sorbeoconcha</taxon>
        <taxon>Cerithioidea</taxon>
        <taxon>Batillariidae</taxon>
        <taxon>Batillaria</taxon>
    </lineage>
</organism>
<keyword evidence="4" id="KW-1185">Reference proteome</keyword>
<dbReference type="InterPro" id="IPR019181">
    <property type="entry name" value="LSM12_ABD"/>
</dbReference>
<gene>
    <name evidence="3" type="ORF">BaRGS_00020497</name>
</gene>
<evidence type="ECO:0000259" key="2">
    <source>
        <dbReference type="PROSITE" id="PS52001"/>
    </source>
</evidence>
<dbReference type="PROSITE" id="PS52001">
    <property type="entry name" value="AD"/>
    <property type="match status" value="1"/>
</dbReference>
<dbReference type="EMBL" id="JACVVK020000152">
    <property type="protein sequence ID" value="KAK7488338.1"/>
    <property type="molecule type" value="Genomic_DNA"/>
</dbReference>
<protein>
    <recommendedName>
        <fullName evidence="2">AD domain-containing protein</fullName>
    </recommendedName>
</protein>
<feature type="region of interest" description="Disordered" evidence="1">
    <location>
        <begin position="174"/>
        <end position="210"/>
    </location>
</feature>
<name>A0ABD0KN67_9CAEN</name>
<evidence type="ECO:0000313" key="4">
    <source>
        <dbReference type="Proteomes" id="UP001519460"/>
    </source>
</evidence>
<dbReference type="InterPro" id="IPR047574">
    <property type="entry name" value="AD"/>
</dbReference>
<dbReference type="Proteomes" id="UP001519460">
    <property type="component" value="Unassembled WGS sequence"/>
</dbReference>
<feature type="domain" description="AD" evidence="2">
    <location>
        <begin position="83"/>
        <end position="181"/>
    </location>
</feature>
<dbReference type="Pfam" id="PF09793">
    <property type="entry name" value="AD"/>
    <property type="match status" value="1"/>
</dbReference>
<accession>A0ABD0KN67</accession>
<dbReference type="PANTHER" id="PTHR13542">
    <property type="entry name" value="LSM12 HOMOLOG"/>
    <property type="match status" value="1"/>
</dbReference>
<dbReference type="Pfam" id="PF21166">
    <property type="entry name" value="LSM12_LSM"/>
    <property type="match status" value="1"/>
</dbReference>
<sequence>MRFEMADNSSEYFTIGSQVRVTTCHNVEMKGEVVAFDVQTKFLLIKSPSVGRHNTFDMKAINLDMVSELSVLSEPTTPPPPLGNLNMARVQTRLRQNMEEKKRQLNYVGVDVTPEGQRLMNSISKTIQDVRWDTQNIVVMDAVVITPPYRLEDCKMLKENSNSQTLAHIRKIMEKHQRDETSRQAQPQNDSRKSMSPSPAPSSSPASSTS</sequence>
<evidence type="ECO:0000256" key="1">
    <source>
        <dbReference type="SAM" id="MobiDB-lite"/>
    </source>
</evidence>
<dbReference type="SMART" id="SM00995">
    <property type="entry name" value="AD"/>
    <property type="match status" value="1"/>
</dbReference>
<dbReference type="InterPro" id="IPR039683">
    <property type="entry name" value="Lsm12-like"/>
</dbReference>
<proteinExistence type="predicted"/>
<reference evidence="3 4" key="1">
    <citation type="journal article" date="2023" name="Sci. Data">
        <title>Genome assembly of the Korean intertidal mud-creeper Batillaria attramentaria.</title>
        <authorList>
            <person name="Patra A.K."/>
            <person name="Ho P.T."/>
            <person name="Jun S."/>
            <person name="Lee S.J."/>
            <person name="Kim Y."/>
            <person name="Won Y.J."/>
        </authorList>
    </citation>
    <scope>NUCLEOTIDE SEQUENCE [LARGE SCALE GENOMIC DNA]</scope>
    <source>
        <strain evidence="3">Wonlab-2016</strain>
    </source>
</reference>
<feature type="compositionally biased region" description="Low complexity" evidence="1">
    <location>
        <begin position="194"/>
        <end position="210"/>
    </location>
</feature>
<comment type="caution">
    <text evidence="3">The sequence shown here is derived from an EMBL/GenBank/DDBJ whole genome shotgun (WGS) entry which is preliminary data.</text>
</comment>